<protein>
    <submittedName>
        <fullName evidence="2">Uncharacterized protein</fullName>
    </submittedName>
</protein>
<proteinExistence type="predicted"/>
<feature type="coiled-coil region" evidence="1">
    <location>
        <begin position="24"/>
        <end position="58"/>
    </location>
</feature>
<dbReference type="Proteomes" id="UP000030780">
    <property type="component" value="Unassembled WGS sequence"/>
</dbReference>
<gene>
    <name evidence="2" type="ORF">KM1_077620</name>
</gene>
<evidence type="ECO:0000313" key="3">
    <source>
        <dbReference type="Proteomes" id="UP000030780"/>
    </source>
</evidence>
<accession>M7WVP6</accession>
<reference evidence="2 3" key="1">
    <citation type="submission" date="2013-01" db="EMBL/GenBank/DDBJ databases">
        <authorList>
            <person name="Inman J."/>
            <person name="Zafar N."/>
            <person name="Lorenzi H."/>
            <person name="Caler E."/>
        </authorList>
    </citation>
    <scope>NUCLEOTIDE SEQUENCE [LARGE SCALE GENOMIC DNA]</scope>
    <source>
        <strain evidence="2 3">HM-3:IMSS</strain>
    </source>
</reference>
<organism evidence="2 3">
    <name type="scientific">Entamoeba histolytica HM-3:IMSS</name>
    <dbReference type="NCBI Taxonomy" id="885315"/>
    <lineage>
        <taxon>Eukaryota</taxon>
        <taxon>Amoebozoa</taxon>
        <taxon>Evosea</taxon>
        <taxon>Archamoebae</taxon>
        <taxon>Mastigamoebida</taxon>
        <taxon>Entamoebidae</taxon>
        <taxon>Entamoeba</taxon>
    </lineage>
</organism>
<evidence type="ECO:0000313" key="2">
    <source>
        <dbReference type="EMBL" id="EMS15489.1"/>
    </source>
</evidence>
<dbReference type="VEuPathDB" id="AmoebaDB:KM1_077620"/>
<keyword evidence="1" id="KW-0175">Coiled coil</keyword>
<evidence type="ECO:0000256" key="1">
    <source>
        <dbReference type="SAM" id="Coils"/>
    </source>
</evidence>
<sequence>MQNNNFKEQYEIMMTNYKIFIDYIPLYQKEVNEMNNKADILEQQCNDLRIEIQQYEEKIQQINN</sequence>
<dbReference type="AlphaFoldDB" id="M7WVP6"/>
<name>M7WVP6_ENTHI</name>
<dbReference type="EMBL" id="KB637675">
    <property type="protein sequence ID" value="EMS15489.1"/>
    <property type="molecule type" value="Genomic_DNA"/>
</dbReference>